<dbReference type="PIRSF" id="PIRSF002741">
    <property type="entry name" value="MppA"/>
    <property type="match status" value="1"/>
</dbReference>
<dbReference type="Gene3D" id="3.10.105.10">
    <property type="entry name" value="Dipeptide-binding Protein, Domain 3"/>
    <property type="match status" value="1"/>
</dbReference>
<gene>
    <name evidence="2" type="ORF">FH608_023645</name>
</gene>
<dbReference type="InterPro" id="IPR030678">
    <property type="entry name" value="Peptide/Ni-bd"/>
</dbReference>
<proteinExistence type="predicted"/>
<dbReference type="InterPro" id="IPR000914">
    <property type="entry name" value="SBP_5_dom"/>
</dbReference>
<dbReference type="Proteomes" id="UP000312512">
    <property type="component" value="Unassembled WGS sequence"/>
</dbReference>
<dbReference type="GO" id="GO:1904680">
    <property type="term" value="F:peptide transmembrane transporter activity"/>
    <property type="evidence" value="ECO:0007669"/>
    <property type="project" value="TreeGrafter"/>
</dbReference>
<dbReference type="OrthoDB" id="9046151at2"/>
<dbReference type="Gene3D" id="3.40.190.10">
    <property type="entry name" value="Periplasmic binding protein-like II"/>
    <property type="match status" value="1"/>
</dbReference>
<feature type="domain" description="Solute-binding protein family 5" evidence="1">
    <location>
        <begin position="85"/>
        <end position="436"/>
    </location>
</feature>
<dbReference type="Pfam" id="PF00496">
    <property type="entry name" value="SBP_bac_5"/>
    <property type="match status" value="1"/>
</dbReference>
<dbReference type="Gene3D" id="3.90.76.10">
    <property type="entry name" value="Dipeptide-binding Protein, Domain 1"/>
    <property type="match status" value="1"/>
</dbReference>
<dbReference type="GO" id="GO:0015833">
    <property type="term" value="P:peptide transport"/>
    <property type="evidence" value="ECO:0007669"/>
    <property type="project" value="TreeGrafter"/>
</dbReference>
<dbReference type="PANTHER" id="PTHR30290">
    <property type="entry name" value="PERIPLASMIC BINDING COMPONENT OF ABC TRANSPORTER"/>
    <property type="match status" value="1"/>
</dbReference>
<dbReference type="AlphaFoldDB" id="A0A5C4WEW9"/>
<sequence>MPRGAYSAVGIAAALSLALTACSSSSSPSGSAATGDGGGDAGKTIVVGVTSDPDTLFPWKATQFQAVNVLQNLYGTLTEFDKDLNVVPGLAESWQTSDDGKKLTLKLRQGVTFADGSTFGSEDVKWSLDKIMDEKTAAVARASLSSVKSVKAPDANTVVLELNGPDAALPANLATVNMAMLSSDDTEDKLNATPNGTGPFTLKNRVPSQSITLARNDAYWGDKAKAAAVEFRVIPDESSIVSAMQSGNVQLSVFDDPLVAQTAEAGGTITVAKTPQLSYHVLQLNATHGDLKDVNVRLAIQCAIDRKQVLDTAALGEGEVTGPITAPAFKSDPNNRPCPTRDLAKAADYLAKAGKASGVTVKTIVSQGEYATSVNEAQNLKAQLAEAKINLDLEVLESGAYVDRWVAADFDAAVALNGGRPDPDGSYGRYFTSDGNLNKVAGYSSPELDKLFAEGKATTDQAARKGIYDQVSTLLEQNAPWIWLFSGYTYTATTAGVQGFVPMASGSLQFLRTTSVS</sequence>
<protein>
    <submittedName>
        <fullName evidence="2">ABC transporter substrate-binding protein</fullName>
    </submittedName>
</protein>
<comment type="caution">
    <text evidence="2">The sequence shown here is derived from an EMBL/GenBank/DDBJ whole genome shotgun (WGS) entry which is preliminary data.</text>
</comment>
<evidence type="ECO:0000313" key="2">
    <source>
        <dbReference type="EMBL" id="KAB8193281.1"/>
    </source>
</evidence>
<evidence type="ECO:0000313" key="3">
    <source>
        <dbReference type="Proteomes" id="UP000312512"/>
    </source>
</evidence>
<dbReference type="GO" id="GO:0042597">
    <property type="term" value="C:periplasmic space"/>
    <property type="evidence" value="ECO:0007669"/>
    <property type="project" value="UniProtKB-ARBA"/>
</dbReference>
<dbReference type="InterPro" id="IPR039424">
    <property type="entry name" value="SBP_5"/>
</dbReference>
<reference evidence="2 3" key="1">
    <citation type="submission" date="2019-10" db="EMBL/GenBank/DDBJ databases">
        <title>Nonomuraea sp. nov., isolated from Phyllanthus amarus.</title>
        <authorList>
            <person name="Klykleung N."/>
            <person name="Tanasupawat S."/>
        </authorList>
    </citation>
    <scope>NUCLEOTIDE SEQUENCE [LARGE SCALE GENOMIC DNA]</scope>
    <source>
        <strain evidence="2 3">PA1-10</strain>
    </source>
</reference>
<dbReference type="SUPFAM" id="SSF53850">
    <property type="entry name" value="Periplasmic binding protein-like II"/>
    <property type="match status" value="1"/>
</dbReference>
<dbReference type="PROSITE" id="PS51257">
    <property type="entry name" value="PROKAR_LIPOPROTEIN"/>
    <property type="match status" value="1"/>
</dbReference>
<dbReference type="GO" id="GO:0043190">
    <property type="term" value="C:ATP-binding cassette (ABC) transporter complex"/>
    <property type="evidence" value="ECO:0007669"/>
    <property type="project" value="InterPro"/>
</dbReference>
<accession>A0A5C4WEW9</accession>
<dbReference type="RefSeq" id="WP_139632734.1">
    <property type="nucleotide sequence ID" value="NZ_VDLX02000008.1"/>
</dbReference>
<name>A0A5C4WEW9_9ACTN</name>
<organism evidence="2 3">
    <name type="scientific">Nonomuraea phyllanthi</name>
    <dbReference type="NCBI Taxonomy" id="2219224"/>
    <lineage>
        <taxon>Bacteria</taxon>
        <taxon>Bacillati</taxon>
        <taxon>Actinomycetota</taxon>
        <taxon>Actinomycetes</taxon>
        <taxon>Streptosporangiales</taxon>
        <taxon>Streptosporangiaceae</taxon>
        <taxon>Nonomuraea</taxon>
    </lineage>
</organism>
<evidence type="ECO:0000259" key="1">
    <source>
        <dbReference type="Pfam" id="PF00496"/>
    </source>
</evidence>
<keyword evidence="3" id="KW-1185">Reference proteome</keyword>
<dbReference type="EMBL" id="VDLX02000008">
    <property type="protein sequence ID" value="KAB8193281.1"/>
    <property type="molecule type" value="Genomic_DNA"/>
</dbReference>